<dbReference type="SUPFAM" id="SSF53955">
    <property type="entry name" value="Lysozyme-like"/>
    <property type="match status" value="1"/>
</dbReference>
<comment type="caution">
    <text evidence="5">The sequence shown here is derived from an EMBL/GenBank/DDBJ whole genome shotgun (WGS) entry which is preliminary data.</text>
</comment>
<name>A0A6L6Q2L3_9BURK</name>
<feature type="chain" id="PRO_5026670289" evidence="3">
    <location>
        <begin position="27"/>
        <end position="658"/>
    </location>
</feature>
<evidence type="ECO:0000313" key="6">
    <source>
        <dbReference type="Proteomes" id="UP000484015"/>
    </source>
</evidence>
<dbReference type="InterPro" id="IPR037061">
    <property type="entry name" value="Lytic_TGlycoase_superhlx_L_sf"/>
</dbReference>
<proteinExistence type="inferred from homology"/>
<sequence length="658" mass="72978">MISPSKWIAGIAIACAFASAASHAQADDIDTRKEDDAFLLLREAVRKEEPAKVDFYAARLGNYSIPSYVDYYRLKSRLKDAATYDIREFLKRYEGSAIADRLRNDWLLELGRKKDWPNFDDQLPLFVLNDDTQVKCYALQSKALKGLKVADDARVLLTQPNVYGEACAGLIATLYQAGQFSADDVWAQVRLAGEFNATGQARRAILLLGGVDKKISQAVDTPLVALAKGAGSSKADHETFLVAVGRSAKTSMKLATLALNKAAPKLTAQEQAIGWANIALQSSYTLAPETDEYWRKSNGAPLSLDQHQWKTRFALRAGDWKQVKKNIAAMPEVLRSDPAWVYWKARALMAEHPGTQPSGEAAQLLRSISDQPNFYGLLAQEELGKLVTIPPPGAPLTDAEVAAIASRPGFQRALKFFGMRLRFEGTREWNWELRSLNEREHLAAAEFARQNHILDRMVNTSDRTRVQVDYSQRFPAPHDDIMHPATQTLGLDKAWVYGLIRQESRFIMDAQSHAGASGLMQVMPSTARWVAKKIGLTDYVSDAITDVRTNILLGTNYMNMVLGNMDGSQVLASAAYNAGPGRLRSWRSTLDKPMEAAVFIESIPFVETRTYVKNVMSNATYYAALFEGRPQSIKARIGIVAPKGYTEQQLQEAAFGGR</sequence>
<reference evidence="5 6" key="1">
    <citation type="submission" date="2019-11" db="EMBL/GenBank/DDBJ databases">
        <title>Type strains purchased from KCTC, JCM and DSMZ.</title>
        <authorList>
            <person name="Lu H."/>
        </authorList>
    </citation>
    <scope>NUCLEOTIDE SEQUENCE [LARGE SCALE GENOMIC DNA]</scope>
    <source>
        <strain evidence="5 6">KCTC 42409</strain>
    </source>
</reference>
<evidence type="ECO:0000256" key="2">
    <source>
        <dbReference type="ARBA" id="ARBA00022729"/>
    </source>
</evidence>
<dbReference type="EMBL" id="WNLA01000010">
    <property type="protein sequence ID" value="MTW03561.1"/>
    <property type="molecule type" value="Genomic_DNA"/>
</dbReference>
<dbReference type="OrthoDB" id="92254at2"/>
<comment type="similarity">
    <text evidence="1">Belongs to the transglycosylase Slt family.</text>
</comment>
<evidence type="ECO:0000313" key="5">
    <source>
        <dbReference type="EMBL" id="MTW03561.1"/>
    </source>
</evidence>
<keyword evidence="2 3" id="KW-0732">Signal</keyword>
<dbReference type="RefSeq" id="WP_155439936.1">
    <property type="nucleotide sequence ID" value="NZ_WNLA01000010.1"/>
</dbReference>
<evidence type="ECO:0000256" key="1">
    <source>
        <dbReference type="ARBA" id="ARBA00007734"/>
    </source>
</evidence>
<dbReference type="Gene3D" id="1.10.530.10">
    <property type="match status" value="1"/>
</dbReference>
<organism evidence="5 6">
    <name type="scientific">Pseudoduganella ginsengisoli</name>
    <dbReference type="NCBI Taxonomy" id="1462440"/>
    <lineage>
        <taxon>Bacteria</taxon>
        <taxon>Pseudomonadati</taxon>
        <taxon>Pseudomonadota</taxon>
        <taxon>Betaproteobacteria</taxon>
        <taxon>Burkholderiales</taxon>
        <taxon>Oxalobacteraceae</taxon>
        <taxon>Telluria group</taxon>
        <taxon>Pseudoduganella</taxon>
    </lineage>
</organism>
<dbReference type="Gene3D" id="1.25.20.10">
    <property type="entry name" value="Bacterial muramidases"/>
    <property type="match status" value="1"/>
</dbReference>
<dbReference type="Proteomes" id="UP000484015">
    <property type="component" value="Unassembled WGS sequence"/>
</dbReference>
<gene>
    <name evidence="5" type="ORF">GM668_15865</name>
</gene>
<dbReference type="PANTHER" id="PTHR37423">
    <property type="entry name" value="SOLUBLE LYTIC MUREIN TRANSGLYCOSYLASE-RELATED"/>
    <property type="match status" value="1"/>
</dbReference>
<accession>A0A6L6Q2L3</accession>
<keyword evidence="6" id="KW-1185">Reference proteome</keyword>
<feature type="domain" description="Transglycosylase SLT" evidence="4">
    <location>
        <begin position="485"/>
        <end position="589"/>
    </location>
</feature>
<evidence type="ECO:0000256" key="3">
    <source>
        <dbReference type="SAM" id="SignalP"/>
    </source>
</evidence>
<evidence type="ECO:0000259" key="4">
    <source>
        <dbReference type="Pfam" id="PF01464"/>
    </source>
</evidence>
<dbReference type="CDD" id="cd13401">
    <property type="entry name" value="Slt70-like"/>
    <property type="match status" value="1"/>
</dbReference>
<dbReference type="InterPro" id="IPR008939">
    <property type="entry name" value="Lytic_TGlycosylase_superhlx_U"/>
</dbReference>
<dbReference type="GO" id="GO:0042597">
    <property type="term" value="C:periplasmic space"/>
    <property type="evidence" value="ECO:0007669"/>
    <property type="project" value="InterPro"/>
</dbReference>
<feature type="signal peptide" evidence="3">
    <location>
        <begin position="1"/>
        <end position="26"/>
    </location>
</feature>
<dbReference type="Pfam" id="PF01464">
    <property type="entry name" value="SLT"/>
    <property type="match status" value="1"/>
</dbReference>
<dbReference type="InterPro" id="IPR008258">
    <property type="entry name" value="Transglycosylase_SLT_dom_1"/>
</dbReference>
<dbReference type="PANTHER" id="PTHR37423:SF5">
    <property type="entry name" value="SOLUBLE LYTIC MUREIN TRANSGLYCOSYLASE"/>
    <property type="match status" value="1"/>
</dbReference>
<dbReference type="Gene3D" id="1.10.1240.20">
    <property type="entry name" value="Lytic transglycosylase, superhelical linker domain"/>
    <property type="match status" value="1"/>
</dbReference>
<dbReference type="SUPFAM" id="SSF48435">
    <property type="entry name" value="Bacterial muramidases"/>
    <property type="match status" value="1"/>
</dbReference>
<dbReference type="GO" id="GO:0004553">
    <property type="term" value="F:hydrolase activity, hydrolyzing O-glycosyl compounds"/>
    <property type="evidence" value="ECO:0007669"/>
    <property type="project" value="InterPro"/>
</dbReference>
<protein>
    <submittedName>
        <fullName evidence="5">Transglycosylase SLT domain-containing protein</fullName>
    </submittedName>
</protein>
<dbReference type="InterPro" id="IPR023346">
    <property type="entry name" value="Lysozyme-like_dom_sf"/>
</dbReference>
<dbReference type="AlphaFoldDB" id="A0A6L6Q2L3"/>